<comment type="caution">
    <text evidence="9">The sequence shown here is derived from an EMBL/GenBank/DDBJ whole genome shotgun (WGS) entry which is preliminary data.</text>
</comment>
<gene>
    <name evidence="9" type="ORF">EJK17_03075</name>
</gene>
<evidence type="ECO:0000313" key="9">
    <source>
        <dbReference type="EMBL" id="RVU71194.1"/>
    </source>
</evidence>
<protein>
    <recommendedName>
        <fullName evidence="2 7">Site-specific DNA-methyltransferase (adenine-specific)</fullName>
        <ecNumber evidence="2 7">2.1.1.72</ecNumber>
    </recommendedName>
</protein>
<evidence type="ECO:0000256" key="7">
    <source>
        <dbReference type="RuleBase" id="RU361257"/>
    </source>
</evidence>
<proteinExistence type="inferred from homology"/>
<dbReference type="Proteomes" id="UP000288291">
    <property type="component" value="Unassembled WGS sequence"/>
</dbReference>
<dbReference type="GO" id="GO:0006298">
    <property type="term" value="P:mismatch repair"/>
    <property type="evidence" value="ECO:0007669"/>
    <property type="project" value="TreeGrafter"/>
</dbReference>
<evidence type="ECO:0000256" key="4">
    <source>
        <dbReference type="ARBA" id="ARBA00022679"/>
    </source>
</evidence>
<dbReference type="InterPro" id="IPR029063">
    <property type="entry name" value="SAM-dependent_MTases_sf"/>
</dbReference>
<sequence>MSITYDKLWDLLEKRDLKKKDLITIAHIGHQTVAKLSKNKTINTQIINKICKNLNCNIEDIMEYDKSTNIEINKTRLKPILKWAGGKTQLLNDLIPLIPNYTGKYIEPFVGGGALFFALQPKNAVIADSNPELINTYKQIAKHVDQVIEKLRKFKNDEKEFYQVRSLNPKNLSPIEAAARFIYLNKTCFNGLYRVNRKGEFNVPFGHYKNPKIVDTEALIAASTLLKNTTIVCADYKEVLNKYVQPNDFVFLDPPYFPVGKYSDFKRYTKEQFYEEDHRELAEEYKKLTQNKVYSILTNSNTPLVHELYDDFNMRVLSTKRHISSKSSTRKGEDAIITNYSTHMTLNYSNQVNMFPPTRFMGSKRKLLSNIWNAASQFNYDTVLDLFSGSGIVSYLFKANNKTVLSNDYMRMSYCFAKAMIENNDVLLSKREAKKLMQPVHNDNFVQKTFKDLYFSDHDNQLIDYIRTNIMFMKDEYKQYIAMTALIRACMKKRPRGIFTYVGHRYDDGRKDLKKSFEEQFLENVEAVNSAVYNNHKDNKCYNRDALKLKLNSPDLVYIDPPYYTPKSDNEYVRRYHFVEGLARNWEGVEIQQNTKTKKFKNYPTPFAKKEEAAQAFKDLFSQYKDAILIVSYSSNSLPTRYQMVSMLKDVKKSVQILPIDYHYSFGNQVKSARNKVKEYLFVAY</sequence>
<keyword evidence="3 7" id="KW-0489">Methyltransferase</keyword>
<dbReference type="PROSITE" id="PS00092">
    <property type="entry name" value="N6_MTASE"/>
    <property type="match status" value="2"/>
</dbReference>
<evidence type="ECO:0000256" key="1">
    <source>
        <dbReference type="ARBA" id="ARBA00006594"/>
    </source>
</evidence>
<evidence type="ECO:0000256" key="2">
    <source>
        <dbReference type="ARBA" id="ARBA00011900"/>
    </source>
</evidence>
<dbReference type="RefSeq" id="WP_103661037.1">
    <property type="nucleotide sequence ID" value="NZ_ML136875.1"/>
</dbReference>
<dbReference type="PANTHER" id="PTHR30481:SF3">
    <property type="entry name" value="DNA ADENINE METHYLASE"/>
    <property type="match status" value="1"/>
</dbReference>
<dbReference type="GO" id="GO:0009307">
    <property type="term" value="P:DNA restriction-modification system"/>
    <property type="evidence" value="ECO:0007669"/>
    <property type="project" value="InterPro"/>
</dbReference>
<organism evidence="9 10">
    <name type="scientific">Lactobacillus xujianguonis</name>
    <dbReference type="NCBI Taxonomy" id="2495899"/>
    <lineage>
        <taxon>Bacteria</taxon>
        <taxon>Bacillati</taxon>
        <taxon>Bacillota</taxon>
        <taxon>Bacilli</taxon>
        <taxon>Lactobacillales</taxon>
        <taxon>Lactobacillaceae</taxon>
        <taxon>Lactobacillus</taxon>
    </lineage>
</organism>
<dbReference type="Pfam" id="PF13443">
    <property type="entry name" value="HTH_26"/>
    <property type="match status" value="1"/>
</dbReference>
<dbReference type="Gene3D" id="3.40.50.150">
    <property type="entry name" value="Vaccinia Virus protein VP39"/>
    <property type="match status" value="3"/>
</dbReference>
<name>A0A437SW94_9LACO</name>
<dbReference type="EMBL" id="RXIA01000006">
    <property type="protein sequence ID" value="RVU71194.1"/>
    <property type="molecule type" value="Genomic_DNA"/>
</dbReference>
<reference evidence="9 10" key="1">
    <citation type="submission" date="2018-12" db="EMBL/GenBank/DDBJ databases">
        <authorList>
            <person name="Meng J."/>
        </authorList>
    </citation>
    <scope>NUCLEOTIDE SEQUENCE [LARGE SCALE GENOMIC DNA]</scope>
    <source>
        <strain evidence="9 10">HT111-2</strain>
    </source>
</reference>
<evidence type="ECO:0000256" key="6">
    <source>
        <dbReference type="ARBA" id="ARBA00047942"/>
    </source>
</evidence>
<comment type="catalytic activity">
    <reaction evidence="6 7">
        <text>a 2'-deoxyadenosine in DNA + S-adenosyl-L-methionine = an N(6)-methyl-2'-deoxyadenosine in DNA + S-adenosyl-L-homocysteine + H(+)</text>
        <dbReference type="Rhea" id="RHEA:15197"/>
        <dbReference type="Rhea" id="RHEA-COMP:12418"/>
        <dbReference type="Rhea" id="RHEA-COMP:12419"/>
        <dbReference type="ChEBI" id="CHEBI:15378"/>
        <dbReference type="ChEBI" id="CHEBI:57856"/>
        <dbReference type="ChEBI" id="CHEBI:59789"/>
        <dbReference type="ChEBI" id="CHEBI:90615"/>
        <dbReference type="ChEBI" id="CHEBI:90616"/>
        <dbReference type="EC" id="2.1.1.72"/>
    </reaction>
</comment>
<dbReference type="EC" id="2.1.1.72" evidence="2 7"/>
<dbReference type="AlphaFoldDB" id="A0A437SW94"/>
<dbReference type="SUPFAM" id="SSF47413">
    <property type="entry name" value="lambda repressor-like DNA-binding domains"/>
    <property type="match status" value="1"/>
</dbReference>
<keyword evidence="10" id="KW-1185">Reference proteome</keyword>
<dbReference type="GO" id="GO:1904047">
    <property type="term" value="F:S-adenosyl-L-methionine binding"/>
    <property type="evidence" value="ECO:0007669"/>
    <property type="project" value="TreeGrafter"/>
</dbReference>
<dbReference type="GO" id="GO:0043565">
    <property type="term" value="F:sequence-specific DNA binding"/>
    <property type="evidence" value="ECO:0007669"/>
    <property type="project" value="TreeGrafter"/>
</dbReference>
<comment type="similarity">
    <text evidence="1 7">Belongs to the N(4)/N(6)-methyltransferase family.</text>
</comment>
<dbReference type="GO" id="GO:0009007">
    <property type="term" value="F:site-specific DNA-methyltransferase (adenine-specific) activity"/>
    <property type="evidence" value="ECO:0007669"/>
    <property type="project" value="UniProtKB-UniRule"/>
</dbReference>
<dbReference type="NCBIfam" id="TIGR00571">
    <property type="entry name" value="dam"/>
    <property type="match status" value="1"/>
</dbReference>
<dbReference type="PRINTS" id="PR00505">
    <property type="entry name" value="D12N6MTFRASE"/>
</dbReference>
<dbReference type="SUPFAM" id="SSF53335">
    <property type="entry name" value="S-adenosyl-L-methionine-dependent methyltransferases"/>
    <property type="match status" value="2"/>
</dbReference>
<keyword evidence="5 7" id="KW-0949">S-adenosyl-L-methionine</keyword>
<evidence type="ECO:0000256" key="5">
    <source>
        <dbReference type="ARBA" id="ARBA00022691"/>
    </source>
</evidence>
<dbReference type="Gene3D" id="1.10.260.40">
    <property type="entry name" value="lambda repressor-like DNA-binding domains"/>
    <property type="match status" value="1"/>
</dbReference>
<dbReference type="GO" id="GO:0032259">
    <property type="term" value="P:methylation"/>
    <property type="evidence" value="ECO:0007669"/>
    <property type="project" value="UniProtKB-KW"/>
</dbReference>
<dbReference type="Pfam" id="PF02086">
    <property type="entry name" value="MethyltransfD12"/>
    <property type="match status" value="2"/>
</dbReference>
<keyword evidence="4 7" id="KW-0808">Transferase</keyword>
<dbReference type="InterPro" id="IPR012327">
    <property type="entry name" value="MeTrfase_D12"/>
</dbReference>
<evidence type="ECO:0000259" key="8">
    <source>
        <dbReference type="PROSITE" id="PS50943"/>
    </source>
</evidence>
<dbReference type="Gene3D" id="1.10.1020.10">
    <property type="entry name" value="Adenine-specific Methyltransferase, Domain 2"/>
    <property type="match status" value="1"/>
</dbReference>
<evidence type="ECO:0000313" key="10">
    <source>
        <dbReference type="Proteomes" id="UP000288291"/>
    </source>
</evidence>
<evidence type="ECO:0000256" key="3">
    <source>
        <dbReference type="ARBA" id="ARBA00022603"/>
    </source>
</evidence>
<accession>A0A437SW94</accession>
<dbReference type="InterPro" id="IPR010982">
    <property type="entry name" value="Lambda_DNA-bd_dom_sf"/>
</dbReference>
<dbReference type="PROSITE" id="PS50943">
    <property type="entry name" value="HTH_CROC1"/>
    <property type="match status" value="1"/>
</dbReference>
<dbReference type="CDD" id="cd00093">
    <property type="entry name" value="HTH_XRE"/>
    <property type="match status" value="1"/>
</dbReference>
<dbReference type="InterPro" id="IPR002052">
    <property type="entry name" value="DNA_methylase_N6_adenine_CS"/>
</dbReference>
<dbReference type="InterPro" id="IPR001387">
    <property type="entry name" value="Cro/C1-type_HTH"/>
</dbReference>
<feature type="domain" description="HTH cro/C1-type" evidence="8">
    <location>
        <begin position="8"/>
        <end position="61"/>
    </location>
</feature>
<dbReference type="InterPro" id="IPR023095">
    <property type="entry name" value="Ade_MeTrfase_dom_2"/>
</dbReference>
<dbReference type="PANTHER" id="PTHR30481">
    <property type="entry name" value="DNA ADENINE METHYLASE"/>
    <property type="match status" value="1"/>
</dbReference>